<feature type="transmembrane region" description="Helical" evidence="6">
    <location>
        <begin position="21"/>
        <end position="44"/>
    </location>
</feature>
<dbReference type="InterPro" id="IPR007300">
    <property type="entry name" value="CidB/LrgB"/>
</dbReference>
<feature type="transmembrane region" description="Helical" evidence="6">
    <location>
        <begin position="349"/>
        <end position="366"/>
    </location>
</feature>
<reference evidence="7 8" key="1">
    <citation type="submission" date="2016-03" db="EMBL/GenBank/DDBJ databases">
        <authorList>
            <person name="Devillers H."/>
        </authorList>
    </citation>
    <scope>NUCLEOTIDE SEQUENCE [LARGE SCALE GENOMIC DNA]</scope>
    <source>
        <strain evidence="7">CBS 6772</strain>
    </source>
</reference>
<dbReference type="GO" id="GO:0016020">
    <property type="term" value="C:membrane"/>
    <property type="evidence" value="ECO:0007669"/>
    <property type="project" value="UniProtKB-SubCell"/>
</dbReference>
<keyword evidence="4 6" id="KW-0472">Membrane</keyword>
<feature type="transmembrane region" description="Helical" evidence="6">
    <location>
        <begin position="56"/>
        <end position="76"/>
    </location>
</feature>
<dbReference type="PANTHER" id="PTHR30249:SF0">
    <property type="entry name" value="PLASTIDAL GLYCOLATE_GLYCERATE TRANSLOCATOR 1, CHLOROPLASTIC"/>
    <property type="match status" value="1"/>
</dbReference>
<dbReference type="AlphaFoldDB" id="A0A1G4MH03"/>
<evidence type="ECO:0000256" key="1">
    <source>
        <dbReference type="ARBA" id="ARBA00004141"/>
    </source>
</evidence>
<evidence type="ECO:0000256" key="3">
    <source>
        <dbReference type="ARBA" id="ARBA00022989"/>
    </source>
</evidence>
<organism evidence="7 8">
    <name type="scientific">Lachancea fermentati</name>
    <name type="common">Zygosaccharomyces fermentati</name>
    <dbReference type="NCBI Taxonomy" id="4955"/>
    <lineage>
        <taxon>Eukaryota</taxon>
        <taxon>Fungi</taxon>
        <taxon>Dikarya</taxon>
        <taxon>Ascomycota</taxon>
        <taxon>Saccharomycotina</taxon>
        <taxon>Saccharomycetes</taxon>
        <taxon>Saccharomycetales</taxon>
        <taxon>Saccharomycetaceae</taxon>
        <taxon>Lachancea</taxon>
    </lineage>
</organism>
<feature type="region of interest" description="Disordered" evidence="5">
    <location>
        <begin position="170"/>
        <end position="198"/>
    </location>
</feature>
<dbReference type="Pfam" id="PF04172">
    <property type="entry name" value="LrgB"/>
    <property type="match status" value="1"/>
</dbReference>
<feature type="region of interest" description="Disordered" evidence="5">
    <location>
        <begin position="223"/>
        <end position="255"/>
    </location>
</feature>
<evidence type="ECO:0000256" key="4">
    <source>
        <dbReference type="ARBA" id="ARBA00023136"/>
    </source>
</evidence>
<feature type="transmembrane region" description="Helical" evidence="6">
    <location>
        <begin position="97"/>
        <end position="116"/>
    </location>
</feature>
<gene>
    <name evidence="7" type="ORF">LAFE_0G04544G</name>
</gene>
<sequence>MKDQSHKHWLLFKHFISLHKYDLFKTYVLVPIGVILTLCVLYGVDRLIRNVIKVTFPASVAVMLINFALMCCLSAWRRKYAELYVKVIDVPLSWSLRWMNLFFTPAFVTLPLSAWISLREAMLIVAVFVIGYWVTFIILAYVTILGQKVLGSRKLTSFFVRQEELENGMEEGSSFAPRSHSRQSSISERRSSSDSDRSITTYHGCSQELLSSQDEDDFTPLVNIASNSGFETPKSGARGSPEPPHDDNLQISASSAVPVSPVDNGLLAKSGRKRRDSLLSLRTVHRLSQAVTLQPPEPSLFSDKASVEIISPNDTNSNPVVCQRAMTRQFSHQVDLLFSINTWQNHLHHILYGLGFFATIFTYYFTWYVSPFQFFTAVVTFMFIIDAPILPNPKYKKFMHPVICSVALTWLIMLISVMIKHREVVYFLRELKDYKTGRTYLHLFDNNLYGYHEWPGAGDIFTSCMDVSIVGLSMPMYSYRHDLRRHFLSMIPPILLLCAGSLFLYPLICYHIGISQSMSIGFAGRSITLALGTPTIENLEGSVTIMAVTTVISGIVGVLTGGPMLDLIRVPENDYVTRGLTLGCNCGAIATAYLLSVDRRAAAISTLSFVLFGTFMVVLSAVVKVKDFVQSLVGM</sequence>
<dbReference type="OrthoDB" id="2502820at2759"/>
<feature type="transmembrane region" description="Helical" evidence="6">
    <location>
        <begin position="122"/>
        <end position="144"/>
    </location>
</feature>
<protein>
    <submittedName>
        <fullName evidence="7">LAFE_0G04544g1_1</fullName>
    </submittedName>
</protein>
<feature type="transmembrane region" description="Helical" evidence="6">
    <location>
        <begin position="491"/>
        <end position="513"/>
    </location>
</feature>
<keyword evidence="3 6" id="KW-1133">Transmembrane helix</keyword>
<evidence type="ECO:0000313" key="7">
    <source>
        <dbReference type="EMBL" id="SCW03172.1"/>
    </source>
</evidence>
<feature type="transmembrane region" description="Helical" evidence="6">
    <location>
        <begin position="543"/>
        <end position="563"/>
    </location>
</feature>
<evidence type="ECO:0000256" key="6">
    <source>
        <dbReference type="SAM" id="Phobius"/>
    </source>
</evidence>
<feature type="compositionally biased region" description="Basic and acidic residues" evidence="5">
    <location>
        <begin position="187"/>
        <end position="197"/>
    </location>
</feature>
<dbReference type="PANTHER" id="PTHR30249">
    <property type="entry name" value="PUTATIVE SEROTONIN TRANSPORTER"/>
    <property type="match status" value="1"/>
</dbReference>
<keyword evidence="8" id="KW-1185">Reference proteome</keyword>
<dbReference type="OMA" id="LRWMNLF"/>
<accession>A0A1G4MH03</accession>
<keyword evidence="2 6" id="KW-0812">Transmembrane</keyword>
<feature type="transmembrane region" description="Helical" evidence="6">
    <location>
        <begin position="601"/>
        <end position="623"/>
    </location>
</feature>
<name>A0A1G4MH03_LACFM</name>
<feature type="transmembrane region" description="Helical" evidence="6">
    <location>
        <begin position="402"/>
        <end position="419"/>
    </location>
</feature>
<evidence type="ECO:0000256" key="2">
    <source>
        <dbReference type="ARBA" id="ARBA00022692"/>
    </source>
</evidence>
<dbReference type="EMBL" id="LT598486">
    <property type="protein sequence ID" value="SCW03172.1"/>
    <property type="molecule type" value="Genomic_DNA"/>
</dbReference>
<feature type="transmembrane region" description="Helical" evidence="6">
    <location>
        <begin position="575"/>
        <end position="595"/>
    </location>
</feature>
<evidence type="ECO:0000256" key="5">
    <source>
        <dbReference type="SAM" id="MobiDB-lite"/>
    </source>
</evidence>
<evidence type="ECO:0000313" key="8">
    <source>
        <dbReference type="Proteomes" id="UP000190831"/>
    </source>
</evidence>
<comment type="subcellular location">
    <subcellularLocation>
        <location evidence="1">Membrane</location>
        <topology evidence="1">Multi-pass membrane protein</topology>
    </subcellularLocation>
</comment>
<proteinExistence type="predicted"/>
<dbReference type="Proteomes" id="UP000190831">
    <property type="component" value="Chromosome G"/>
</dbReference>